<organism evidence="2 3">
    <name type="scientific">Tropilaelaps mercedesae</name>
    <dbReference type="NCBI Taxonomy" id="418985"/>
    <lineage>
        <taxon>Eukaryota</taxon>
        <taxon>Metazoa</taxon>
        <taxon>Ecdysozoa</taxon>
        <taxon>Arthropoda</taxon>
        <taxon>Chelicerata</taxon>
        <taxon>Arachnida</taxon>
        <taxon>Acari</taxon>
        <taxon>Parasitiformes</taxon>
        <taxon>Mesostigmata</taxon>
        <taxon>Gamasina</taxon>
        <taxon>Dermanyssoidea</taxon>
        <taxon>Laelapidae</taxon>
        <taxon>Tropilaelaps</taxon>
    </lineage>
</organism>
<dbReference type="InParanoid" id="A0A1V9WY81"/>
<keyword evidence="1" id="KW-0193">Cuticle</keyword>
<dbReference type="AlphaFoldDB" id="A0A1V9WY81"/>
<evidence type="ECO:0000256" key="1">
    <source>
        <dbReference type="PROSITE-ProRule" id="PRU00497"/>
    </source>
</evidence>
<evidence type="ECO:0000313" key="3">
    <source>
        <dbReference type="Proteomes" id="UP000192247"/>
    </source>
</evidence>
<dbReference type="Proteomes" id="UP000192247">
    <property type="component" value="Unassembled WGS sequence"/>
</dbReference>
<dbReference type="PROSITE" id="PS51155">
    <property type="entry name" value="CHIT_BIND_RR_2"/>
    <property type="match status" value="1"/>
</dbReference>
<dbReference type="GO" id="GO:0042302">
    <property type="term" value="F:structural constituent of cuticle"/>
    <property type="evidence" value="ECO:0007669"/>
    <property type="project" value="UniProtKB-UniRule"/>
</dbReference>
<dbReference type="Pfam" id="PF00379">
    <property type="entry name" value="Chitin_bind_4"/>
    <property type="match status" value="1"/>
</dbReference>
<reference evidence="2 3" key="1">
    <citation type="journal article" date="2017" name="Gigascience">
        <title>Draft genome of the honey bee ectoparasitic mite, Tropilaelaps mercedesae, is shaped by the parasitic life history.</title>
        <authorList>
            <person name="Dong X."/>
            <person name="Armstrong S.D."/>
            <person name="Xia D."/>
            <person name="Makepeace B.L."/>
            <person name="Darby A.C."/>
            <person name="Kadowaki T."/>
        </authorList>
    </citation>
    <scope>NUCLEOTIDE SEQUENCE [LARGE SCALE GENOMIC DNA]</scope>
    <source>
        <strain evidence="2">Wuxi-XJTLU</strain>
    </source>
</reference>
<gene>
    <name evidence="2" type="ORF">BIW11_14312</name>
</gene>
<dbReference type="EMBL" id="MNPL01033396">
    <property type="protein sequence ID" value="OQR66204.1"/>
    <property type="molecule type" value="Genomic_DNA"/>
</dbReference>
<comment type="caution">
    <text evidence="2">The sequence shown here is derived from an EMBL/GenBank/DDBJ whole genome shotgun (WGS) entry which is preliminary data.</text>
</comment>
<evidence type="ECO:0000313" key="2">
    <source>
        <dbReference type="EMBL" id="OQR66204.1"/>
    </source>
</evidence>
<name>A0A1V9WY81_9ACAR</name>
<accession>A0A1V9WY81</accession>
<dbReference type="InterPro" id="IPR000618">
    <property type="entry name" value="Insect_cuticle"/>
</dbReference>
<protein>
    <submittedName>
        <fullName evidence="2">Cuticle protein-like</fullName>
    </submittedName>
</protein>
<sequence length="118" mass="12795">MMLVFGLQIWLSDWISVRDYRWRVLGCEIALVAGVAAESSGVVSIRRVTVRTTAGNYNFIYNIDSPSGGSYRDEKGSSGVAESISGLYVGDGRRRIVKYRANGTGLRAAISTTEPGTL</sequence>
<keyword evidence="3" id="KW-1185">Reference proteome</keyword>
<proteinExistence type="predicted"/>